<evidence type="ECO:0000313" key="3">
    <source>
        <dbReference type="Proteomes" id="UP000243217"/>
    </source>
</evidence>
<dbReference type="STRING" id="74557.A0A1W0A7U2"/>
<dbReference type="OrthoDB" id="2384430at2759"/>
<evidence type="ECO:0000313" key="2">
    <source>
        <dbReference type="EMBL" id="OQS06363.1"/>
    </source>
</evidence>
<feature type="signal peptide" evidence="1">
    <location>
        <begin position="1"/>
        <end position="25"/>
    </location>
</feature>
<evidence type="ECO:0008006" key="4">
    <source>
        <dbReference type="Google" id="ProtNLM"/>
    </source>
</evidence>
<comment type="caution">
    <text evidence="2">The sequence shown here is derived from an EMBL/GenBank/DDBJ whole genome shotgun (WGS) entry which is preliminary data.</text>
</comment>
<gene>
    <name evidence="2" type="ORF">THRCLA_20393</name>
</gene>
<evidence type="ECO:0000256" key="1">
    <source>
        <dbReference type="SAM" id="SignalP"/>
    </source>
</evidence>
<dbReference type="AlphaFoldDB" id="A0A1W0A7U2"/>
<dbReference type="Proteomes" id="UP000243217">
    <property type="component" value="Unassembled WGS sequence"/>
</dbReference>
<dbReference type="InterPro" id="IPR011990">
    <property type="entry name" value="TPR-like_helical_dom_sf"/>
</dbReference>
<name>A0A1W0A7U2_9STRA</name>
<feature type="non-terminal residue" evidence="2">
    <location>
        <position position="153"/>
    </location>
</feature>
<reference evidence="2 3" key="1">
    <citation type="journal article" date="2014" name="Genome Biol. Evol.">
        <title>The secreted proteins of Achlya hypogyna and Thraustotheca clavata identify the ancestral oomycete secretome and reveal gene acquisitions by horizontal gene transfer.</title>
        <authorList>
            <person name="Misner I."/>
            <person name="Blouin N."/>
            <person name="Leonard G."/>
            <person name="Richards T.A."/>
            <person name="Lane C.E."/>
        </authorList>
    </citation>
    <scope>NUCLEOTIDE SEQUENCE [LARGE SCALE GENOMIC DNA]</scope>
    <source>
        <strain evidence="2 3">ATCC 34112</strain>
    </source>
</reference>
<keyword evidence="3" id="KW-1185">Reference proteome</keyword>
<dbReference type="Gene3D" id="1.25.40.10">
    <property type="entry name" value="Tetratricopeptide repeat domain"/>
    <property type="match status" value="1"/>
</dbReference>
<protein>
    <recommendedName>
        <fullName evidence="4">Secreted protein</fullName>
    </recommendedName>
</protein>
<accession>A0A1W0A7U2</accession>
<sequence>MFRRSLTSVALSASALLSYQSFTACEKPKSFSDELQRLRKIEKEMTERWIKDEEGWRKLPSRVWPVNQPQLDQLDTINKQIQRQCTTKSARCDELRFDLATLNVFNNLDTELGYSMYVELAKEGNVDGIVAVGMCLVEGYGVEQNYALGIDYL</sequence>
<dbReference type="EMBL" id="JNBS01000352">
    <property type="protein sequence ID" value="OQS06363.1"/>
    <property type="molecule type" value="Genomic_DNA"/>
</dbReference>
<organism evidence="2 3">
    <name type="scientific">Thraustotheca clavata</name>
    <dbReference type="NCBI Taxonomy" id="74557"/>
    <lineage>
        <taxon>Eukaryota</taxon>
        <taxon>Sar</taxon>
        <taxon>Stramenopiles</taxon>
        <taxon>Oomycota</taxon>
        <taxon>Saprolegniomycetes</taxon>
        <taxon>Saprolegniales</taxon>
        <taxon>Achlyaceae</taxon>
        <taxon>Thraustotheca</taxon>
    </lineage>
</organism>
<feature type="chain" id="PRO_5012980819" description="Secreted protein" evidence="1">
    <location>
        <begin position="26"/>
        <end position="153"/>
    </location>
</feature>
<keyword evidence="1" id="KW-0732">Signal</keyword>
<proteinExistence type="predicted"/>
<dbReference type="PROSITE" id="PS51257">
    <property type="entry name" value="PROKAR_LIPOPROTEIN"/>
    <property type="match status" value="1"/>
</dbReference>